<sequence length="86" mass="9375">MNAQDDRQSALEGTASAHSGSRERSGASSVDPRRTRKPEEVAQILGVGRNGVYELIRARQLRCILVGRKILVPLTAIDEFLAGQTE</sequence>
<feature type="domain" description="Helix-turn-helix" evidence="2">
    <location>
        <begin position="38"/>
        <end position="84"/>
    </location>
</feature>
<organism evidence="3 4">
    <name type="scientific">Deinococcus aerophilus</name>
    <dbReference type="NCBI Taxonomy" id="522488"/>
    <lineage>
        <taxon>Bacteria</taxon>
        <taxon>Thermotogati</taxon>
        <taxon>Deinococcota</taxon>
        <taxon>Deinococci</taxon>
        <taxon>Deinococcales</taxon>
        <taxon>Deinococcaceae</taxon>
        <taxon>Deinococcus</taxon>
    </lineage>
</organism>
<evidence type="ECO:0000313" key="3">
    <source>
        <dbReference type="EMBL" id="GGM22330.1"/>
    </source>
</evidence>
<feature type="region of interest" description="Disordered" evidence="1">
    <location>
        <begin position="1"/>
        <end position="39"/>
    </location>
</feature>
<dbReference type="Proteomes" id="UP000661918">
    <property type="component" value="Unassembled WGS sequence"/>
</dbReference>
<reference evidence="4" key="1">
    <citation type="journal article" date="2019" name="Int. J. Syst. Evol. Microbiol.">
        <title>The Global Catalogue of Microorganisms (GCM) 10K type strain sequencing project: providing services to taxonomists for standard genome sequencing and annotation.</title>
        <authorList>
            <consortium name="The Broad Institute Genomics Platform"/>
            <consortium name="The Broad Institute Genome Sequencing Center for Infectious Disease"/>
            <person name="Wu L."/>
            <person name="Ma J."/>
        </authorList>
    </citation>
    <scope>NUCLEOTIDE SEQUENCE [LARGE SCALE GENOMIC DNA]</scope>
    <source>
        <strain evidence="4">JCM 15443</strain>
    </source>
</reference>
<gene>
    <name evidence="3" type="ORF">GCM10010841_32770</name>
</gene>
<name>A0ABQ2H1R7_9DEIO</name>
<protein>
    <recommendedName>
        <fullName evidence="2">Helix-turn-helix domain-containing protein</fullName>
    </recommendedName>
</protein>
<dbReference type="RefSeq" id="WP_188905424.1">
    <property type="nucleotide sequence ID" value="NZ_BMOM01000061.1"/>
</dbReference>
<evidence type="ECO:0000256" key="1">
    <source>
        <dbReference type="SAM" id="MobiDB-lite"/>
    </source>
</evidence>
<dbReference type="InterPro" id="IPR010093">
    <property type="entry name" value="SinI_DNA-bd"/>
</dbReference>
<dbReference type="InterPro" id="IPR041657">
    <property type="entry name" value="HTH_17"/>
</dbReference>
<evidence type="ECO:0000313" key="4">
    <source>
        <dbReference type="Proteomes" id="UP000661918"/>
    </source>
</evidence>
<accession>A0ABQ2H1R7</accession>
<feature type="compositionally biased region" description="Basic and acidic residues" evidence="1">
    <location>
        <begin position="20"/>
        <end position="39"/>
    </location>
</feature>
<dbReference type="Pfam" id="PF12728">
    <property type="entry name" value="HTH_17"/>
    <property type="match status" value="1"/>
</dbReference>
<proteinExistence type="predicted"/>
<comment type="caution">
    <text evidence="3">The sequence shown here is derived from an EMBL/GenBank/DDBJ whole genome shotgun (WGS) entry which is preliminary data.</text>
</comment>
<dbReference type="EMBL" id="BMOM01000061">
    <property type="protein sequence ID" value="GGM22330.1"/>
    <property type="molecule type" value="Genomic_DNA"/>
</dbReference>
<evidence type="ECO:0000259" key="2">
    <source>
        <dbReference type="Pfam" id="PF12728"/>
    </source>
</evidence>
<dbReference type="NCBIfam" id="TIGR01764">
    <property type="entry name" value="excise"/>
    <property type="match status" value="1"/>
</dbReference>
<keyword evidence="4" id="KW-1185">Reference proteome</keyword>